<evidence type="ECO:0000313" key="13">
    <source>
        <dbReference type="Proteomes" id="UP000678393"/>
    </source>
</evidence>
<keyword evidence="8 11" id="KW-0472">Membrane</keyword>
<keyword evidence="11" id="KW-1133">Transmembrane helix</keyword>
<keyword evidence="7 10" id="KW-0503">Monooxygenase</keyword>
<dbReference type="AlphaFoldDB" id="A0A8S3Z6C8"/>
<keyword evidence="13" id="KW-1185">Reference proteome</keyword>
<organism evidence="12 13">
    <name type="scientific">Candidula unifasciata</name>
    <dbReference type="NCBI Taxonomy" id="100452"/>
    <lineage>
        <taxon>Eukaryota</taxon>
        <taxon>Metazoa</taxon>
        <taxon>Spiralia</taxon>
        <taxon>Lophotrochozoa</taxon>
        <taxon>Mollusca</taxon>
        <taxon>Gastropoda</taxon>
        <taxon>Heterobranchia</taxon>
        <taxon>Euthyneura</taxon>
        <taxon>Panpulmonata</taxon>
        <taxon>Eupulmonata</taxon>
        <taxon>Stylommatophora</taxon>
        <taxon>Helicina</taxon>
        <taxon>Helicoidea</taxon>
        <taxon>Geomitridae</taxon>
        <taxon>Candidula</taxon>
    </lineage>
</organism>
<evidence type="ECO:0000256" key="9">
    <source>
        <dbReference type="PIRSR" id="PIRSR602401-1"/>
    </source>
</evidence>
<dbReference type="PRINTS" id="PR00463">
    <property type="entry name" value="EP450I"/>
</dbReference>
<evidence type="ECO:0008006" key="14">
    <source>
        <dbReference type="Google" id="ProtNLM"/>
    </source>
</evidence>
<dbReference type="GO" id="GO:0005506">
    <property type="term" value="F:iron ion binding"/>
    <property type="evidence" value="ECO:0007669"/>
    <property type="project" value="InterPro"/>
</dbReference>
<dbReference type="GO" id="GO:0005737">
    <property type="term" value="C:cytoplasm"/>
    <property type="evidence" value="ECO:0007669"/>
    <property type="project" value="TreeGrafter"/>
</dbReference>
<comment type="cofactor">
    <cofactor evidence="1 9">
        <name>heme</name>
        <dbReference type="ChEBI" id="CHEBI:30413"/>
    </cofactor>
</comment>
<evidence type="ECO:0000256" key="1">
    <source>
        <dbReference type="ARBA" id="ARBA00001971"/>
    </source>
</evidence>
<evidence type="ECO:0000256" key="2">
    <source>
        <dbReference type="ARBA" id="ARBA00004370"/>
    </source>
</evidence>
<dbReference type="InterPro" id="IPR017972">
    <property type="entry name" value="Cyt_P450_CS"/>
</dbReference>
<dbReference type="GO" id="GO:0006082">
    <property type="term" value="P:organic acid metabolic process"/>
    <property type="evidence" value="ECO:0007669"/>
    <property type="project" value="TreeGrafter"/>
</dbReference>
<evidence type="ECO:0000256" key="5">
    <source>
        <dbReference type="ARBA" id="ARBA00023002"/>
    </source>
</evidence>
<dbReference type="PROSITE" id="PS00086">
    <property type="entry name" value="CYTOCHROME_P450"/>
    <property type="match status" value="1"/>
</dbReference>
<dbReference type="FunFam" id="1.10.630.10:FF:000036">
    <property type="entry name" value="CYtochrome P450 family"/>
    <property type="match status" value="1"/>
</dbReference>
<dbReference type="Gene3D" id="1.10.630.10">
    <property type="entry name" value="Cytochrome P450"/>
    <property type="match status" value="1"/>
</dbReference>
<dbReference type="PANTHER" id="PTHR24300">
    <property type="entry name" value="CYTOCHROME P450 508A4-RELATED"/>
    <property type="match status" value="1"/>
</dbReference>
<accession>A0A8S3Z6C8</accession>
<evidence type="ECO:0000256" key="3">
    <source>
        <dbReference type="ARBA" id="ARBA00010617"/>
    </source>
</evidence>
<keyword evidence="4 9" id="KW-0479">Metal-binding</keyword>
<evidence type="ECO:0000256" key="6">
    <source>
        <dbReference type="ARBA" id="ARBA00023004"/>
    </source>
</evidence>
<feature type="binding site" description="axial binding residue" evidence="9">
    <location>
        <position position="452"/>
    </location>
    <ligand>
        <name>heme</name>
        <dbReference type="ChEBI" id="CHEBI:30413"/>
    </ligand>
    <ligandPart>
        <name>Fe</name>
        <dbReference type="ChEBI" id="CHEBI:18248"/>
    </ligandPart>
</feature>
<dbReference type="InterPro" id="IPR008069">
    <property type="entry name" value="Cyt_P450_E_grp-I_CYP2D-like"/>
</dbReference>
<dbReference type="GO" id="GO:0016020">
    <property type="term" value="C:membrane"/>
    <property type="evidence" value="ECO:0007669"/>
    <property type="project" value="UniProtKB-SubCell"/>
</dbReference>
<dbReference type="EMBL" id="CAJHNH020001958">
    <property type="protein sequence ID" value="CAG5125127.1"/>
    <property type="molecule type" value="Genomic_DNA"/>
</dbReference>
<reference evidence="12" key="1">
    <citation type="submission" date="2021-04" db="EMBL/GenBank/DDBJ databases">
        <authorList>
            <consortium name="Molecular Ecology Group"/>
        </authorList>
    </citation>
    <scope>NUCLEOTIDE SEQUENCE</scope>
</reference>
<dbReference type="InterPro" id="IPR002401">
    <property type="entry name" value="Cyt_P450_E_grp-I"/>
</dbReference>
<comment type="subcellular location">
    <subcellularLocation>
        <location evidence="2">Membrane</location>
    </subcellularLocation>
</comment>
<evidence type="ECO:0000256" key="7">
    <source>
        <dbReference type="ARBA" id="ARBA00023033"/>
    </source>
</evidence>
<gene>
    <name evidence="12" type="ORF">CUNI_LOCUS10685</name>
</gene>
<dbReference type="GO" id="GO:0016712">
    <property type="term" value="F:oxidoreductase activity, acting on paired donors, with incorporation or reduction of molecular oxygen, reduced flavin or flavoprotein as one donor, and incorporation of one atom of oxygen"/>
    <property type="evidence" value="ECO:0007669"/>
    <property type="project" value="InterPro"/>
</dbReference>
<dbReference type="OrthoDB" id="6081913at2759"/>
<evidence type="ECO:0000313" key="12">
    <source>
        <dbReference type="EMBL" id="CAG5125127.1"/>
    </source>
</evidence>
<comment type="similarity">
    <text evidence="3 10">Belongs to the cytochrome P450 family.</text>
</comment>
<dbReference type="InterPro" id="IPR001128">
    <property type="entry name" value="Cyt_P450"/>
</dbReference>
<evidence type="ECO:0000256" key="8">
    <source>
        <dbReference type="ARBA" id="ARBA00023136"/>
    </source>
</evidence>
<dbReference type="InterPro" id="IPR050182">
    <property type="entry name" value="Cytochrome_P450_fam2"/>
</dbReference>
<dbReference type="GO" id="GO:0008395">
    <property type="term" value="F:steroid hydroxylase activity"/>
    <property type="evidence" value="ECO:0007669"/>
    <property type="project" value="TreeGrafter"/>
</dbReference>
<evidence type="ECO:0000256" key="11">
    <source>
        <dbReference type="SAM" id="Phobius"/>
    </source>
</evidence>
<keyword evidence="9 10" id="KW-0349">Heme</keyword>
<keyword evidence="11" id="KW-0812">Transmembrane</keyword>
<name>A0A8S3Z6C8_9EUPU</name>
<dbReference type="SUPFAM" id="SSF48264">
    <property type="entry name" value="Cytochrome P450"/>
    <property type="match status" value="1"/>
</dbReference>
<dbReference type="GO" id="GO:0020037">
    <property type="term" value="F:heme binding"/>
    <property type="evidence" value="ECO:0007669"/>
    <property type="project" value="InterPro"/>
</dbReference>
<keyword evidence="6 9" id="KW-0408">Iron</keyword>
<evidence type="ECO:0000256" key="10">
    <source>
        <dbReference type="RuleBase" id="RU000461"/>
    </source>
</evidence>
<proteinExistence type="inferred from homology"/>
<evidence type="ECO:0000256" key="4">
    <source>
        <dbReference type="ARBA" id="ARBA00022723"/>
    </source>
</evidence>
<protein>
    <recommendedName>
        <fullName evidence="14">Cytochrome P450</fullName>
    </recommendedName>
</protein>
<keyword evidence="5 10" id="KW-0560">Oxidoreductase</keyword>
<comment type="caution">
    <text evidence="12">The sequence shown here is derived from an EMBL/GenBank/DDBJ whole genome shotgun (WGS) entry which is preliminary data.</text>
</comment>
<dbReference type="Proteomes" id="UP000678393">
    <property type="component" value="Unassembled WGS sequence"/>
</dbReference>
<dbReference type="InterPro" id="IPR036396">
    <property type="entry name" value="Cyt_P450_sf"/>
</dbReference>
<dbReference type="PANTHER" id="PTHR24300:SF403">
    <property type="entry name" value="CYTOCHROME P450 306A1"/>
    <property type="match status" value="1"/>
</dbReference>
<dbReference type="PRINTS" id="PR01686">
    <property type="entry name" value="EP450ICYP2D"/>
</dbReference>
<feature type="transmembrane region" description="Helical" evidence="11">
    <location>
        <begin position="12"/>
        <end position="31"/>
    </location>
</feature>
<sequence length="508" mass="57744">MFAEIFATLSLPPLAYVAVVLALTLILTLWAQSSRSDLPPCPVWPYPILGHIPHLKNRPRETLKEFRKRAGDVFSIYTGTKLTVVLNGYDVIRDTLVKQADIFSDRPQNQLISVIKDGTKGIIGSSGHSWKEQRSVSLAILRNFGMGKTTLAEKIQEEVSAYLSELAKFKGKPQEVRTLTNVAVSNVICAIIVGKRFDYDDPYLIRLLHILNEQIRLVKSVSLRNAFPWLRYLPGDLFDIKKIVKNNDELMDHFCYPFINQFSKKLDNAEEDDESTISFITSYLKELKHKTANGESTTMEIAQLARVIQNLFIAGSETTSTTILWFVLYMLHNPETQKKIFKEINDVVGTERVVSLQDKSQLSYLNAAIRETQRLASIVPFNLLHTNTVEVKIRGYTIPAGTPIIPNLDSILHDEKIWGDPMNFRPERFLDSTGKLVNREEFVPFSLGRRVCLGESLAKMELFLFLSALVQRFEFLPATPKSLPPLSYAFGITCPPEAYEVRFVKRRK</sequence>
<dbReference type="GO" id="GO:0006805">
    <property type="term" value="P:xenobiotic metabolic process"/>
    <property type="evidence" value="ECO:0007669"/>
    <property type="project" value="TreeGrafter"/>
</dbReference>
<dbReference type="PRINTS" id="PR00385">
    <property type="entry name" value="P450"/>
</dbReference>
<dbReference type="Pfam" id="PF00067">
    <property type="entry name" value="p450"/>
    <property type="match status" value="1"/>
</dbReference>